<proteinExistence type="predicted"/>
<sequence>MLGQPLTIPEWVGSRPDVFADLLPSGLGMRILKSYWCCFQLPKIVLLGFNWRLFASCESASVAWATAPSDFGMAAEFCRCIGNLLAASRGCLLSSDETGSGYIGRLRDDPV</sequence>
<keyword evidence="2" id="KW-1185">Reference proteome</keyword>
<name>A0AAD3T284_NEPGR</name>
<gene>
    <name evidence="1" type="ORF">Nepgr_023913</name>
</gene>
<dbReference type="AlphaFoldDB" id="A0AAD3T284"/>
<organism evidence="1 2">
    <name type="scientific">Nepenthes gracilis</name>
    <name type="common">Slender pitcher plant</name>
    <dbReference type="NCBI Taxonomy" id="150966"/>
    <lineage>
        <taxon>Eukaryota</taxon>
        <taxon>Viridiplantae</taxon>
        <taxon>Streptophyta</taxon>
        <taxon>Embryophyta</taxon>
        <taxon>Tracheophyta</taxon>
        <taxon>Spermatophyta</taxon>
        <taxon>Magnoliopsida</taxon>
        <taxon>eudicotyledons</taxon>
        <taxon>Gunneridae</taxon>
        <taxon>Pentapetalae</taxon>
        <taxon>Caryophyllales</taxon>
        <taxon>Nepenthaceae</taxon>
        <taxon>Nepenthes</taxon>
    </lineage>
</organism>
<dbReference type="EMBL" id="BSYO01000024">
    <property type="protein sequence ID" value="GMH22070.1"/>
    <property type="molecule type" value="Genomic_DNA"/>
</dbReference>
<protein>
    <submittedName>
        <fullName evidence="1">Uncharacterized protein</fullName>
    </submittedName>
</protein>
<evidence type="ECO:0000313" key="2">
    <source>
        <dbReference type="Proteomes" id="UP001279734"/>
    </source>
</evidence>
<reference evidence="1" key="1">
    <citation type="submission" date="2023-05" db="EMBL/GenBank/DDBJ databases">
        <title>Nepenthes gracilis genome sequencing.</title>
        <authorList>
            <person name="Fukushima K."/>
        </authorList>
    </citation>
    <scope>NUCLEOTIDE SEQUENCE</scope>
    <source>
        <strain evidence="1">SING2019-196</strain>
    </source>
</reference>
<evidence type="ECO:0000313" key="1">
    <source>
        <dbReference type="EMBL" id="GMH22070.1"/>
    </source>
</evidence>
<dbReference type="Proteomes" id="UP001279734">
    <property type="component" value="Unassembled WGS sequence"/>
</dbReference>
<accession>A0AAD3T284</accession>
<comment type="caution">
    <text evidence="1">The sequence shown here is derived from an EMBL/GenBank/DDBJ whole genome shotgun (WGS) entry which is preliminary data.</text>
</comment>